<dbReference type="EMBL" id="AP011803">
    <property type="protein sequence ID" value="BAL59993.1"/>
    <property type="molecule type" value="Genomic_DNA"/>
</dbReference>
<accession>H5STZ3</accession>
<dbReference type="InterPro" id="IPR036280">
    <property type="entry name" value="Multihaem_cyt_sf"/>
</dbReference>
<reference evidence="1" key="2">
    <citation type="journal article" date="2012" name="PLoS ONE">
        <title>A Deeply Branching Thermophilic Bacterium with an Ancient Acetyl-CoA Pathway Dominates a Subsurface Ecosystem.</title>
        <authorList>
            <person name="Takami H."/>
            <person name="Noguchi H."/>
            <person name="Takaki Y."/>
            <person name="Uchiyama I."/>
            <person name="Toyoda A."/>
            <person name="Nishi S."/>
            <person name="Chee G.-J."/>
            <person name="Arai W."/>
            <person name="Nunoura T."/>
            <person name="Itoh T."/>
            <person name="Hattori M."/>
            <person name="Takai K."/>
        </authorList>
    </citation>
    <scope>NUCLEOTIDE SEQUENCE</scope>
</reference>
<dbReference type="CDD" id="cd08168">
    <property type="entry name" value="Cytochrom_C3"/>
    <property type="match status" value="1"/>
</dbReference>
<reference evidence="1" key="1">
    <citation type="journal article" date="2005" name="Environ. Microbiol.">
        <title>Genetic and functional properties of uncultivated thermophilic crenarchaeotes from a subsurface gold mine as revealed by analysis of genome fragments.</title>
        <authorList>
            <person name="Nunoura T."/>
            <person name="Hirayama H."/>
            <person name="Takami H."/>
            <person name="Oida H."/>
            <person name="Nishi S."/>
            <person name="Shimamura S."/>
            <person name="Suzuki Y."/>
            <person name="Inagaki F."/>
            <person name="Takai K."/>
            <person name="Nealson K.H."/>
            <person name="Horikoshi K."/>
        </authorList>
    </citation>
    <scope>NUCLEOTIDE SEQUENCE</scope>
</reference>
<organism evidence="1">
    <name type="scientific">Acetithermum autotrophicum</name>
    <dbReference type="NCBI Taxonomy" id="1446466"/>
    <lineage>
        <taxon>Bacteria</taxon>
        <taxon>Candidatus Bipolaricaulota</taxon>
        <taxon>Candidatus Acetithermum</taxon>
    </lineage>
</organism>
<name>H5STZ3_ACEAU</name>
<gene>
    <name evidence="1" type="ORF">HGMM_OP4C629</name>
</gene>
<dbReference type="AlphaFoldDB" id="H5STZ3"/>
<protein>
    <submittedName>
        <fullName evidence="1">Uncharacterized protein</fullName>
    </submittedName>
</protein>
<sequence length="370" mass="39887">MKYTVLVLVSLSVVAVGLMAAGPAEEWLKSKHANRETALAEATVESRGPLAGHCGRCHSEQGFLAWLPQLLAGNPGLIVDPSTGKPAEVPYLAQLGLTKEKVQPITCAVCHGEGFAIRIQKSTPMLPSGFAATGVGLGAMCMTCHNTRNGRIQWDSQDPKRYTGPHEAAQADVIMGKNVYFLNDTAELVSPHAAFTGDSCVTCHKTLGKEGHTFEPSETSCAQCHGAAMKIEFVQEPTKHLLEQLRVAIEKKVLAARDKIKVVTAWDPKTDKDAPNTPIDATQIKSVDFLTIHGQLAFKFVMADGTEVYSQIGNVKDAPGEAGKPVFATSDPVVRAAHNYMLIEYDGSFGVHNPRFVRDVLLTTIRAMAQ</sequence>
<dbReference type="SUPFAM" id="SSF48695">
    <property type="entry name" value="Multiheme cytochromes"/>
    <property type="match status" value="1"/>
</dbReference>
<dbReference type="Gene3D" id="1.10.1130.10">
    <property type="entry name" value="Flavocytochrome C3, Chain A"/>
    <property type="match status" value="1"/>
</dbReference>
<evidence type="ECO:0000313" key="1">
    <source>
        <dbReference type="EMBL" id="BAL59993.1"/>
    </source>
</evidence>
<proteinExistence type="predicted"/>